<protein>
    <submittedName>
        <fullName evidence="4">GlxA family transcriptional regulator</fullName>
    </submittedName>
</protein>
<keyword evidence="1" id="KW-0805">Transcription regulation</keyword>
<accession>A0ABT2GLK3</accession>
<comment type="caution">
    <text evidence="4">The sequence shown here is derived from an EMBL/GenBank/DDBJ whole genome shotgun (WGS) entry which is preliminary data.</text>
</comment>
<keyword evidence="5" id="KW-1185">Reference proteome</keyword>
<dbReference type="Gene3D" id="3.40.50.880">
    <property type="match status" value="1"/>
</dbReference>
<dbReference type="InterPro" id="IPR009057">
    <property type="entry name" value="Homeodomain-like_sf"/>
</dbReference>
<reference evidence="4" key="1">
    <citation type="submission" date="2022-08" db="EMBL/GenBank/DDBJ databases">
        <authorList>
            <person name="Deng Y."/>
            <person name="Han X.-F."/>
            <person name="Zhang Y.-Q."/>
        </authorList>
    </citation>
    <scope>NUCLEOTIDE SEQUENCE</scope>
    <source>
        <strain evidence="4">CPCC 205763</strain>
    </source>
</reference>
<dbReference type="InterPro" id="IPR029062">
    <property type="entry name" value="Class_I_gatase-like"/>
</dbReference>
<dbReference type="Proteomes" id="UP001165584">
    <property type="component" value="Unassembled WGS sequence"/>
</dbReference>
<organism evidence="4 5">
    <name type="scientific">Herbiconiux aconitum</name>
    <dbReference type="NCBI Taxonomy" id="2970913"/>
    <lineage>
        <taxon>Bacteria</taxon>
        <taxon>Bacillati</taxon>
        <taxon>Actinomycetota</taxon>
        <taxon>Actinomycetes</taxon>
        <taxon>Micrococcales</taxon>
        <taxon>Microbacteriaceae</taxon>
        <taxon>Herbiconiux</taxon>
    </lineage>
</organism>
<proteinExistence type="predicted"/>
<dbReference type="CDD" id="cd03137">
    <property type="entry name" value="GATase1_AraC_1"/>
    <property type="match status" value="1"/>
</dbReference>
<dbReference type="PANTHER" id="PTHR43130:SF3">
    <property type="entry name" value="HTH-TYPE TRANSCRIPTIONAL REGULATOR RV1931C"/>
    <property type="match status" value="1"/>
</dbReference>
<dbReference type="SUPFAM" id="SSF46689">
    <property type="entry name" value="Homeodomain-like"/>
    <property type="match status" value="2"/>
</dbReference>
<dbReference type="SUPFAM" id="SSF52317">
    <property type="entry name" value="Class I glutamine amidotransferase-like"/>
    <property type="match status" value="1"/>
</dbReference>
<dbReference type="SMART" id="SM00342">
    <property type="entry name" value="HTH_ARAC"/>
    <property type="match status" value="1"/>
</dbReference>
<dbReference type="PROSITE" id="PS01124">
    <property type="entry name" value="HTH_ARAC_FAMILY_2"/>
    <property type="match status" value="1"/>
</dbReference>
<dbReference type="InterPro" id="IPR052158">
    <property type="entry name" value="INH-QAR"/>
</dbReference>
<sequence length="317" mass="33383">MPRRVVLLVFDGMKLLDVTGPAEVFSEANLMGADYELRFVSPDGQDVATSVGMRLPVDGAAADITAADTVMVSGGDALPTGVIPPALLDAARILSARTRRMSSICTGAFILAAGGLLEGRRATTHWRHAALLGRLYPSVQVDPDAIFVRDGTVYTSAGVSAGIDLALALVEEDHGAALTRRVAQSLVVYMQRAGGQSQFSASLAGPAPRTPVLRSLVDGIAADPAADHTLGALARQAAVSPRHLSRLFHDELGTTPAKYVEGIRFDAAKAILDAGHSVTDAAERSGFGSPETLRRAFVARLGVSPSRYQRRFRTTQA</sequence>
<dbReference type="Pfam" id="PF12833">
    <property type="entry name" value="HTH_18"/>
    <property type="match status" value="1"/>
</dbReference>
<dbReference type="PANTHER" id="PTHR43130">
    <property type="entry name" value="ARAC-FAMILY TRANSCRIPTIONAL REGULATOR"/>
    <property type="match status" value="1"/>
</dbReference>
<dbReference type="EMBL" id="JANLCM010000001">
    <property type="protein sequence ID" value="MCS5717102.1"/>
    <property type="molecule type" value="Genomic_DNA"/>
</dbReference>
<keyword evidence="2" id="KW-0804">Transcription</keyword>
<evidence type="ECO:0000313" key="4">
    <source>
        <dbReference type="EMBL" id="MCS5717102.1"/>
    </source>
</evidence>
<evidence type="ECO:0000313" key="5">
    <source>
        <dbReference type="Proteomes" id="UP001165584"/>
    </source>
</evidence>
<name>A0ABT2GLK3_9MICO</name>
<dbReference type="InterPro" id="IPR018060">
    <property type="entry name" value="HTH_AraC"/>
</dbReference>
<feature type="domain" description="HTH araC/xylS-type" evidence="3">
    <location>
        <begin position="214"/>
        <end position="311"/>
    </location>
</feature>
<evidence type="ECO:0000256" key="1">
    <source>
        <dbReference type="ARBA" id="ARBA00023015"/>
    </source>
</evidence>
<dbReference type="Pfam" id="PF01965">
    <property type="entry name" value="DJ-1_PfpI"/>
    <property type="match status" value="1"/>
</dbReference>
<gene>
    <name evidence="4" type="ORF">N1027_03025</name>
</gene>
<evidence type="ECO:0000256" key="2">
    <source>
        <dbReference type="ARBA" id="ARBA00023163"/>
    </source>
</evidence>
<dbReference type="Gene3D" id="1.10.10.60">
    <property type="entry name" value="Homeodomain-like"/>
    <property type="match status" value="1"/>
</dbReference>
<dbReference type="InterPro" id="IPR002818">
    <property type="entry name" value="DJ-1/PfpI"/>
</dbReference>
<dbReference type="RefSeq" id="WP_259505045.1">
    <property type="nucleotide sequence ID" value="NZ_JANLCM010000001.1"/>
</dbReference>
<evidence type="ECO:0000259" key="3">
    <source>
        <dbReference type="PROSITE" id="PS01124"/>
    </source>
</evidence>